<dbReference type="CDD" id="cd02440">
    <property type="entry name" value="AdoMet_MTases"/>
    <property type="match status" value="1"/>
</dbReference>
<dbReference type="InterPro" id="IPR029063">
    <property type="entry name" value="SAM-dependent_MTases_sf"/>
</dbReference>
<evidence type="ECO:0000259" key="1">
    <source>
        <dbReference type="Pfam" id="PF08241"/>
    </source>
</evidence>
<proteinExistence type="predicted"/>
<sequence>MDGTQLFNQEDSFLRYMRRREKRDNPNRVIERPIMTQMVGAVKGLDFLDLGCGDASFGQLLLQQGCQSYVGLEGATRMAERGRECLKDTPGKIVETDITTWDYPPEQFDRVLSSLVLHYVKDIPQLLKAIVRTLRPGGRLIFSVEHPVVTACFKSSEGHRRENWLVDDYFCTGERVKPWLGSEVKIYHRTLEDWYRLLQESGLIVENIRESCPDRRQFTSEEEYQRRKRIPLYLFLQGRKPNTDK</sequence>
<gene>
    <name evidence="2" type="ORF">SAMN05444972_11426</name>
</gene>
<name>A0A1I6U7F1_9BACL</name>
<dbReference type="Pfam" id="PF08241">
    <property type="entry name" value="Methyltransf_11"/>
    <property type="match status" value="1"/>
</dbReference>
<dbReference type="SUPFAM" id="SSF53335">
    <property type="entry name" value="S-adenosyl-L-methionine-dependent methyltransferases"/>
    <property type="match status" value="1"/>
</dbReference>
<dbReference type="PANTHER" id="PTHR43861">
    <property type="entry name" value="TRANS-ACONITATE 2-METHYLTRANSFERASE-RELATED"/>
    <property type="match status" value="1"/>
</dbReference>
<accession>A0A1I6U7F1</accession>
<dbReference type="Proteomes" id="UP000198660">
    <property type="component" value="Unassembled WGS sequence"/>
</dbReference>
<dbReference type="AlphaFoldDB" id="A0A1I6U7F1"/>
<feature type="domain" description="Methyltransferase type 11" evidence="1">
    <location>
        <begin position="48"/>
        <end position="142"/>
    </location>
</feature>
<keyword evidence="3" id="KW-1185">Reference proteome</keyword>
<dbReference type="GO" id="GO:0008757">
    <property type="term" value="F:S-adenosylmethionine-dependent methyltransferase activity"/>
    <property type="evidence" value="ECO:0007669"/>
    <property type="project" value="InterPro"/>
</dbReference>
<dbReference type="OrthoDB" id="9791837at2"/>
<evidence type="ECO:0000313" key="3">
    <source>
        <dbReference type="Proteomes" id="UP000198660"/>
    </source>
</evidence>
<dbReference type="RefSeq" id="WP_091839022.1">
    <property type="nucleotide sequence ID" value="NZ_FPAA01000014.1"/>
</dbReference>
<keyword evidence="2" id="KW-0489">Methyltransferase</keyword>
<dbReference type="InterPro" id="IPR013216">
    <property type="entry name" value="Methyltransf_11"/>
</dbReference>
<organism evidence="2 3">
    <name type="scientific">Marininema halotolerans</name>
    <dbReference type="NCBI Taxonomy" id="1155944"/>
    <lineage>
        <taxon>Bacteria</taxon>
        <taxon>Bacillati</taxon>
        <taxon>Bacillota</taxon>
        <taxon>Bacilli</taxon>
        <taxon>Bacillales</taxon>
        <taxon>Thermoactinomycetaceae</taxon>
        <taxon>Marininema</taxon>
    </lineage>
</organism>
<keyword evidence="2" id="KW-0808">Transferase</keyword>
<dbReference type="Gene3D" id="3.40.50.150">
    <property type="entry name" value="Vaccinia Virus protein VP39"/>
    <property type="match status" value="1"/>
</dbReference>
<reference evidence="3" key="1">
    <citation type="submission" date="2016-10" db="EMBL/GenBank/DDBJ databases">
        <authorList>
            <person name="Varghese N."/>
            <person name="Submissions S."/>
        </authorList>
    </citation>
    <scope>NUCLEOTIDE SEQUENCE [LARGE SCALE GENOMIC DNA]</scope>
    <source>
        <strain evidence="3">DSM 45789</strain>
    </source>
</reference>
<dbReference type="GO" id="GO:0032259">
    <property type="term" value="P:methylation"/>
    <property type="evidence" value="ECO:0007669"/>
    <property type="project" value="UniProtKB-KW"/>
</dbReference>
<evidence type="ECO:0000313" key="2">
    <source>
        <dbReference type="EMBL" id="SFS97352.1"/>
    </source>
</evidence>
<protein>
    <submittedName>
        <fullName evidence="2">Methyltransferase domain-containing protein</fullName>
    </submittedName>
</protein>
<dbReference type="EMBL" id="FPAA01000014">
    <property type="protein sequence ID" value="SFS97352.1"/>
    <property type="molecule type" value="Genomic_DNA"/>
</dbReference>
<dbReference type="PANTHER" id="PTHR43861:SF1">
    <property type="entry name" value="TRANS-ACONITATE 2-METHYLTRANSFERASE"/>
    <property type="match status" value="1"/>
</dbReference>